<dbReference type="RefSeq" id="WP_101659780.1">
    <property type="nucleotide sequence ID" value="NZ_CP118095.1"/>
</dbReference>
<comment type="caution">
    <text evidence="1">The sequence shown here is derived from an EMBL/GenBank/DDBJ whole genome shotgun (WGS) entry which is preliminary data.</text>
</comment>
<evidence type="ECO:0000313" key="2">
    <source>
        <dbReference type="Proteomes" id="UP000234775"/>
    </source>
</evidence>
<accession>A0A2I1K7E6</accession>
<dbReference type="AlphaFoldDB" id="A0A2I1K7E6"/>
<keyword evidence="2" id="KW-1185">Reference proteome</keyword>
<dbReference type="Proteomes" id="UP000234775">
    <property type="component" value="Unassembled WGS sequence"/>
</dbReference>
<protein>
    <submittedName>
        <fullName evidence="1">Uncharacterized protein</fullName>
    </submittedName>
</protein>
<proteinExistence type="predicted"/>
<gene>
    <name evidence="1" type="ORF">CYJ27_02490</name>
</gene>
<name>A0A2I1K7E6_9LACT</name>
<evidence type="ECO:0000313" key="1">
    <source>
        <dbReference type="EMBL" id="PKY91563.1"/>
    </source>
</evidence>
<organism evidence="1 2">
    <name type="scientific">Aerococcus christensenii</name>
    <dbReference type="NCBI Taxonomy" id="87541"/>
    <lineage>
        <taxon>Bacteria</taxon>
        <taxon>Bacillati</taxon>
        <taxon>Bacillota</taxon>
        <taxon>Bacilli</taxon>
        <taxon>Lactobacillales</taxon>
        <taxon>Aerococcaceae</taxon>
        <taxon>Aerococcus</taxon>
    </lineage>
</organism>
<sequence>MSIDIVQLVYKTLKSNSTICNQLAKNPRPIIGINKTVRGIYPQLELHQVEGEDSLHADDDILTERSVIAITYFTEESADFYKIFDTLKQLMRNINFKMVVSFSAVDTYTGITKFITQWETFYNKDTISYYAKFLPKIPPVQQTLPKGRYFDEKTREVKEI</sequence>
<reference evidence="1 2" key="1">
    <citation type="submission" date="2017-12" db="EMBL/GenBank/DDBJ databases">
        <title>Phylogenetic diversity of female urinary microbiome.</title>
        <authorList>
            <person name="Thomas-White K."/>
            <person name="Wolfe A.J."/>
        </authorList>
    </citation>
    <scope>NUCLEOTIDE SEQUENCE [LARGE SCALE GENOMIC DNA]</scope>
    <source>
        <strain evidence="1 2">UMB0844</strain>
    </source>
</reference>
<dbReference type="EMBL" id="PKGZ01000002">
    <property type="protein sequence ID" value="PKY91563.1"/>
    <property type="molecule type" value="Genomic_DNA"/>
</dbReference>